<dbReference type="EMBL" id="JALLPB020000645">
    <property type="protein sequence ID" value="KAL3807297.1"/>
    <property type="molecule type" value="Genomic_DNA"/>
</dbReference>
<feature type="compositionally biased region" description="Gly residues" evidence="1">
    <location>
        <begin position="53"/>
        <end position="64"/>
    </location>
</feature>
<sequence length="64" mass="6626">MSTIAAASLSSSSLSSSSSYGGINRVRRRPNVDMRHGYSNAGAGRMIRSTMTTGGGGGYRTNPN</sequence>
<dbReference type="AlphaFoldDB" id="A0ABD3R393"/>
<organism evidence="2 3">
    <name type="scientific">Cyclostephanos tholiformis</name>
    <dbReference type="NCBI Taxonomy" id="382380"/>
    <lineage>
        <taxon>Eukaryota</taxon>
        <taxon>Sar</taxon>
        <taxon>Stramenopiles</taxon>
        <taxon>Ochrophyta</taxon>
        <taxon>Bacillariophyta</taxon>
        <taxon>Coscinodiscophyceae</taxon>
        <taxon>Thalassiosirophycidae</taxon>
        <taxon>Stephanodiscales</taxon>
        <taxon>Stephanodiscaceae</taxon>
        <taxon>Cyclostephanos</taxon>
    </lineage>
</organism>
<name>A0ABD3R393_9STRA</name>
<protein>
    <submittedName>
        <fullName evidence="2">Uncharacterized protein</fullName>
    </submittedName>
</protein>
<feature type="compositionally biased region" description="Low complexity" evidence="1">
    <location>
        <begin position="8"/>
        <end position="19"/>
    </location>
</feature>
<evidence type="ECO:0000256" key="1">
    <source>
        <dbReference type="SAM" id="MobiDB-lite"/>
    </source>
</evidence>
<evidence type="ECO:0000313" key="3">
    <source>
        <dbReference type="Proteomes" id="UP001530377"/>
    </source>
</evidence>
<dbReference type="Proteomes" id="UP001530377">
    <property type="component" value="Unassembled WGS sequence"/>
</dbReference>
<keyword evidence="3" id="KW-1185">Reference proteome</keyword>
<comment type="caution">
    <text evidence="2">The sequence shown here is derived from an EMBL/GenBank/DDBJ whole genome shotgun (WGS) entry which is preliminary data.</text>
</comment>
<evidence type="ECO:0000313" key="2">
    <source>
        <dbReference type="EMBL" id="KAL3807297.1"/>
    </source>
</evidence>
<proteinExistence type="predicted"/>
<reference evidence="2 3" key="1">
    <citation type="submission" date="2024-10" db="EMBL/GenBank/DDBJ databases">
        <title>Updated reference genomes for cyclostephanoid diatoms.</title>
        <authorList>
            <person name="Roberts W.R."/>
            <person name="Alverson A.J."/>
        </authorList>
    </citation>
    <scope>NUCLEOTIDE SEQUENCE [LARGE SCALE GENOMIC DNA]</scope>
    <source>
        <strain evidence="2 3">AJA228-03</strain>
    </source>
</reference>
<gene>
    <name evidence="2" type="ORF">ACHAXA_002804</name>
</gene>
<accession>A0ABD3R393</accession>
<feature type="region of interest" description="Disordered" evidence="1">
    <location>
        <begin position="1"/>
        <end position="64"/>
    </location>
</feature>